<dbReference type="GO" id="GO:0006032">
    <property type="term" value="P:chitin catabolic process"/>
    <property type="evidence" value="ECO:0007669"/>
    <property type="project" value="InterPro"/>
</dbReference>
<dbReference type="PANTHER" id="PTHR22595">
    <property type="entry name" value="CHITINASE-RELATED"/>
    <property type="match status" value="1"/>
</dbReference>
<evidence type="ECO:0000313" key="6">
    <source>
        <dbReference type="EMBL" id="SDH67697.1"/>
    </source>
</evidence>
<feature type="active site" description="Proton donor" evidence="3">
    <location>
        <position position="168"/>
    </location>
</feature>
<dbReference type="SUPFAM" id="SSF53955">
    <property type="entry name" value="Lysozyme-like"/>
    <property type="match status" value="1"/>
</dbReference>
<name>A0A1G8ECW3_9SPHI</name>
<dbReference type="InterPro" id="IPR016283">
    <property type="entry name" value="Glyco_hydro_19"/>
</dbReference>
<dbReference type="GO" id="GO:0004568">
    <property type="term" value="F:chitinase activity"/>
    <property type="evidence" value="ECO:0007669"/>
    <property type="project" value="InterPro"/>
</dbReference>
<dbReference type="Gene3D" id="1.10.530.10">
    <property type="match status" value="2"/>
</dbReference>
<dbReference type="GO" id="GO:0005975">
    <property type="term" value="P:carbohydrate metabolic process"/>
    <property type="evidence" value="ECO:0007669"/>
    <property type="project" value="InterPro"/>
</dbReference>
<evidence type="ECO:0000256" key="1">
    <source>
        <dbReference type="ARBA" id="ARBA00022821"/>
    </source>
</evidence>
<dbReference type="InterPro" id="IPR000726">
    <property type="entry name" value="Glyco_hydro_19_cat"/>
</dbReference>
<dbReference type="EMBL" id="FNCG01000011">
    <property type="protein sequence ID" value="SDH67697.1"/>
    <property type="molecule type" value="Genomic_DNA"/>
</dbReference>
<dbReference type="STRING" id="551996.SAMN05192573_111186"/>
<dbReference type="PIRSF" id="PIRSF001060">
    <property type="entry name" value="Endochitinase"/>
    <property type="match status" value="1"/>
</dbReference>
<dbReference type="Proteomes" id="UP000199705">
    <property type="component" value="Unassembled WGS sequence"/>
</dbReference>
<evidence type="ECO:0000313" key="7">
    <source>
        <dbReference type="Proteomes" id="UP000199705"/>
    </source>
</evidence>
<reference evidence="7" key="1">
    <citation type="submission" date="2016-10" db="EMBL/GenBank/DDBJ databases">
        <authorList>
            <person name="Varghese N."/>
            <person name="Submissions S."/>
        </authorList>
    </citation>
    <scope>NUCLEOTIDE SEQUENCE [LARGE SCALE GENOMIC DNA]</scope>
    <source>
        <strain evidence="7">Gh-67</strain>
    </source>
</reference>
<gene>
    <name evidence="6" type="ORF">SAMN05192573_111186</name>
</gene>
<dbReference type="InterPro" id="IPR023346">
    <property type="entry name" value="Lysozyme-like_dom_sf"/>
</dbReference>
<evidence type="ECO:0000256" key="4">
    <source>
        <dbReference type="PIRSR" id="PIRSR001060-2"/>
    </source>
</evidence>
<evidence type="ECO:0000256" key="2">
    <source>
        <dbReference type="ARBA" id="ARBA00023157"/>
    </source>
</evidence>
<sequence>MISSNILSVKLMKPIILSSKLLSLSLIILLSTGFSCGDNSNTKTPTQKKAAPARVSMASLLSEKQFNDLFPQRDKFYTYAAFIKAADELGMISVKVTRRATSVYQLIRTDKKTGKKAVVRQDVDWNEEWAKAKPDSTYTIDYGNFCTEYSADVNKKELAAFFAHIAHETRHGINATYTDGLMLIHESNTSLPYIAENDEYPPVAGKKYYGRGPMQLSYNGNYGYASDCILGDDKILLQNPEMVETDPVMAFKTAIYFWMTPQTHKPSAHAVMTGKWQPNAEDKAAGRTPGFGMTINIVNGEVECNKGENMYNMNDRIGFYQFFLKKLGITDANCACSCGKMKPYHY</sequence>
<accession>A0A1G8ECW3</accession>
<dbReference type="PANTHER" id="PTHR22595:SF79">
    <property type="entry name" value="CHITINASE 12"/>
    <property type="match status" value="1"/>
</dbReference>
<evidence type="ECO:0000259" key="5">
    <source>
        <dbReference type="Pfam" id="PF00182"/>
    </source>
</evidence>
<feature type="disulfide bond" evidence="4">
    <location>
        <begin position="304"/>
        <end position="336"/>
    </location>
</feature>
<evidence type="ECO:0000256" key="3">
    <source>
        <dbReference type="PIRSR" id="PIRSR001060-1"/>
    </source>
</evidence>
<proteinExistence type="predicted"/>
<dbReference type="CDD" id="cd00325">
    <property type="entry name" value="chitinase_GH19"/>
    <property type="match status" value="1"/>
</dbReference>
<feature type="domain" description="Glycoside hydrolase family 19 catalytic" evidence="5">
    <location>
        <begin position="142"/>
        <end position="332"/>
    </location>
</feature>
<dbReference type="AlphaFoldDB" id="A0A1G8ECW3"/>
<dbReference type="GO" id="GO:0016998">
    <property type="term" value="P:cell wall macromolecule catabolic process"/>
    <property type="evidence" value="ECO:0007669"/>
    <property type="project" value="InterPro"/>
</dbReference>
<keyword evidence="7" id="KW-1185">Reference proteome</keyword>
<organism evidence="6 7">
    <name type="scientific">Mucilaginibacter gossypii</name>
    <dbReference type="NCBI Taxonomy" id="551996"/>
    <lineage>
        <taxon>Bacteria</taxon>
        <taxon>Pseudomonadati</taxon>
        <taxon>Bacteroidota</taxon>
        <taxon>Sphingobacteriia</taxon>
        <taxon>Sphingobacteriales</taxon>
        <taxon>Sphingobacteriaceae</taxon>
        <taxon>Mucilaginibacter</taxon>
    </lineage>
</organism>
<keyword evidence="1" id="KW-0611">Plant defense</keyword>
<dbReference type="GO" id="GO:0050832">
    <property type="term" value="P:defense response to fungus"/>
    <property type="evidence" value="ECO:0007669"/>
    <property type="project" value="UniProtKB-ARBA"/>
</dbReference>
<protein>
    <submittedName>
        <fullName evidence="6">Chitinase class I</fullName>
    </submittedName>
</protein>
<dbReference type="Pfam" id="PF00182">
    <property type="entry name" value="Glyco_hydro_19"/>
    <property type="match status" value="1"/>
</dbReference>
<dbReference type="Gene3D" id="3.30.20.10">
    <property type="entry name" value="Endochitinase, domain 2"/>
    <property type="match status" value="1"/>
</dbReference>
<keyword evidence="2 4" id="KW-1015">Disulfide bond</keyword>